<dbReference type="PANTHER" id="PTHR36452:SF1">
    <property type="entry name" value="DUF2461 DOMAIN-CONTAINING PROTEIN"/>
    <property type="match status" value="1"/>
</dbReference>
<evidence type="ECO:0008006" key="2">
    <source>
        <dbReference type="Google" id="ProtNLM"/>
    </source>
</evidence>
<dbReference type="InterPro" id="IPR015996">
    <property type="entry name" value="UCP028451"/>
</dbReference>
<sequence>MKKVLEFLNNLQDNNYREWFEDNKPVYKEAQAIFNDTVNKLIAGISSFDPSIAKLSAKDCTFRIYRDVRFSKDKNPYKTHMGAFISPYGRGSGYSGYYFHIEAEGANYIGGNILSTGVYRPEPAALKSIREEIFLNGDEFQETIFKAKNFKIETGEALKRVPGGYPSEFKYADYLKLKNYFLTRYVDDSWMTSPDLIERSVQEYRTTKEFHDLLNKAISYAFEKD</sequence>
<comment type="caution">
    <text evidence="1">The sequence shown here is derived from an EMBL/GenBank/DDBJ whole genome shotgun (WGS) entry which is preliminary data.</text>
</comment>
<protein>
    <recommendedName>
        <fullName evidence="2">TIGR02453 family protein</fullName>
    </recommendedName>
</protein>
<dbReference type="InterPro" id="IPR012808">
    <property type="entry name" value="CHP02453"/>
</dbReference>
<organism evidence="1">
    <name type="scientific">bioreactor metagenome</name>
    <dbReference type="NCBI Taxonomy" id="1076179"/>
    <lineage>
        <taxon>unclassified sequences</taxon>
        <taxon>metagenomes</taxon>
        <taxon>ecological metagenomes</taxon>
    </lineage>
</organism>
<dbReference type="NCBIfam" id="TIGR02453">
    <property type="entry name" value="TIGR02453 family protein"/>
    <property type="match status" value="1"/>
</dbReference>
<reference evidence="1" key="1">
    <citation type="submission" date="2019-08" db="EMBL/GenBank/DDBJ databases">
        <authorList>
            <person name="Kucharzyk K."/>
            <person name="Murdoch R.W."/>
            <person name="Higgins S."/>
            <person name="Loffler F."/>
        </authorList>
    </citation>
    <scope>NUCLEOTIDE SEQUENCE</scope>
</reference>
<proteinExistence type="predicted"/>
<dbReference type="Pfam" id="PF09365">
    <property type="entry name" value="DUF2461"/>
    <property type="match status" value="1"/>
</dbReference>
<dbReference type="PIRSF" id="PIRSF028451">
    <property type="entry name" value="UCP028451"/>
    <property type="match status" value="1"/>
</dbReference>
<dbReference type="PANTHER" id="PTHR36452">
    <property type="entry name" value="CHROMOSOME 12, WHOLE GENOME SHOTGUN SEQUENCE"/>
    <property type="match status" value="1"/>
</dbReference>
<name>A0A645DR34_9ZZZZ</name>
<gene>
    <name evidence="1" type="ORF">SDC9_138300</name>
</gene>
<evidence type="ECO:0000313" key="1">
    <source>
        <dbReference type="EMBL" id="MPM91173.1"/>
    </source>
</evidence>
<dbReference type="AlphaFoldDB" id="A0A645DR34"/>
<accession>A0A645DR34</accession>
<dbReference type="EMBL" id="VSSQ01038276">
    <property type="protein sequence ID" value="MPM91173.1"/>
    <property type="molecule type" value="Genomic_DNA"/>
</dbReference>